<sequence>MNITAFTSNVDTSTSAPTLPLYTLTPRPALLSFVSDFHLSLVLPVLAYWFISAIYYVISTYNLFEEYRIHTPAALKARNRVSALEVLRAVVTQQIVQTAVGLFLGHVVFGTEEMTGRETYDVAVRALFVRRVMQHWVLPAAKVLLGLIGVDARGWSGRISDVGCLGMSYLVIFPDMALGNKSGTFGGALTLMDRGFTRWEIWVAQAIYWIFDPAVRFGIAIFFSDGWQYFWHRAMHTNKWMYRNMHSYHHRIYVPYAFGAFYNTLAEAFLLDTVGTTLSLAFAGLTTRQATVFATLSVLKGVDDHCGYNLPWDPLQWLGEQNAEFHDVHHQSWGMGTNYSQLYLTFWDHACSTICRKSSEEKQRLYKKETADIEKRMRQKAEEMRAE</sequence>
<dbReference type="InterPro" id="IPR006694">
    <property type="entry name" value="Fatty_acid_hydroxylase"/>
</dbReference>
<dbReference type="InterPro" id="IPR050307">
    <property type="entry name" value="Sterol_Desaturase_Related"/>
</dbReference>
<evidence type="ECO:0000256" key="1">
    <source>
        <dbReference type="ARBA" id="ARBA00004370"/>
    </source>
</evidence>
<dbReference type="GO" id="GO:0016491">
    <property type="term" value="F:oxidoreductase activity"/>
    <property type="evidence" value="ECO:0007669"/>
    <property type="project" value="InterPro"/>
</dbReference>
<evidence type="ECO:0000256" key="4">
    <source>
        <dbReference type="ARBA" id="ARBA00023136"/>
    </source>
</evidence>
<evidence type="ECO:0000256" key="3">
    <source>
        <dbReference type="ARBA" id="ARBA00022989"/>
    </source>
</evidence>
<dbReference type="Proteomes" id="UP000192927">
    <property type="component" value="Unassembled WGS sequence"/>
</dbReference>
<accession>A0A1W5D714</accession>
<dbReference type="Pfam" id="PF04116">
    <property type="entry name" value="FA_hydroxylase"/>
    <property type="match status" value="1"/>
</dbReference>
<comment type="subcellular location">
    <subcellularLocation>
        <location evidence="1">Membrane</location>
    </subcellularLocation>
</comment>
<evidence type="ECO:0000313" key="8">
    <source>
        <dbReference type="Proteomes" id="UP000192927"/>
    </source>
</evidence>
<dbReference type="PANTHER" id="PTHR11863">
    <property type="entry name" value="STEROL DESATURASE"/>
    <property type="match status" value="1"/>
</dbReference>
<keyword evidence="2 5" id="KW-0812">Transmembrane</keyword>
<dbReference type="EMBL" id="FWEW01002729">
    <property type="protein sequence ID" value="SLM38732.1"/>
    <property type="molecule type" value="Genomic_DNA"/>
</dbReference>
<name>A0A1W5D714_9LECA</name>
<dbReference type="GO" id="GO:0016020">
    <property type="term" value="C:membrane"/>
    <property type="evidence" value="ECO:0007669"/>
    <property type="project" value="UniProtKB-SubCell"/>
</dbReference>
<keyword evidence="4 5" id="KW-0472">Membrane</keyword>
<evidence type="ECO:0000256" key="5">
    <source>
        <dbReference type="SAM" id="Phobius"/>
    </source>
</evidence>
<keyword evidence="3 5" id="KW-1133">Transmembrane helix</keyword>
<organism evidence="7 8">
    <name type="scientific">Lasallia pustulata</name>
    <dbReference type="NCBI Taxonomy" id="136370"/>
    <lineage>
        <taxon>Eukaryota</taxon>
        <taxon>Fungi</taxon>
        <taxon>Dikarya</taxon>
        <taxon>Ascomycota</taxon>
        <taxon>Pezizomycotina</taxon>
        <taxon>Lecanoromycetes</taxon>
        <taxon>OSLEUM clade</taxon>
        <taxon>Umbilicariomycetidae</taxon>
        <taxon>Umbilicariales</taxon>
        <taxon>Umbilicariaceae</taxon>
        <taxon>Lasallia</taxon>
    </lineage>
</organism>
<evidence type="ECO:0000256" key="2">
    <source>
        <dbReference type="ARBA" id="ARBA00022692"/>
    </source>
</evidence>
<protein>
    <submittedName>
        <fullName evidence="7">Fatty acid hydroxylase</fullName>
    </submittedName>
</protein>
<dbReference type="GO" id="GO:0008610">
    <property type="term" value="P:lipid biosynthetic process"/>
    <property type="evidence" value="ECO:0007669"/>
    <property type="project" value="InterPro"/>
</dbReference>
<keyword evidence="8" id="KW-1185">Reference proteome</keyword>
<evidence type="ECO:0000259" key="6">
    <source>
        <dbReference type="Pfam" id="PF04116"/>
    </source>
</evidence>
<dbReference type="AlphaFoldDB" id="A0A1W5D714"/>
<reference evidence="8" key="1">
    <citation type="submission" date="2017-03" db="EMBL/GenBank/DDBJ databases">
        <authorList>
            <person name="Sharma R."/>
            <person name="Thines M."/>
        </authorList>
    </citation>
    <scope>NUCLEOTIDE SEQUENCE [LARGE SCALE GENOMIC DNA]</scope>
</reference>
<proteinExistence type="predicted"/>
<evidence type="ECO:0000313" key="7">
    <source>
        <dbReference type="EMBL" id="SLM38732.1"/>
    </source>
</evidence>
<feature type="domain" description="Fatty acid hydroxylase" evidence="6">
    <location>
        <begin position="219"/>
        <end position="353"/>
    </location>
</feature>
<feature type="transmembrane region" description="Helical" evidence="5">
    <location>
        <begin position="37"/>
        <end position="58"/>
    </location>
</feature>
<dbReference type="GO" id="GO:0005506">
    <property type="term" value="F:iron ion binding"/>
    <property type="evidence" value="ECO:0007669"/>
    <property type="project" value="InterPro"/>
</dbReference>